<feature type="transmembrane region" description="Helical" evidence="13">
    <location>
        <begin position="386"/>
        <end position="411"/>
    </location>
</feature>
<evidence type="ECO:0000256" key="13">
    <source>
        <dbReference type="SAM" id="Phobius"/>
    </source>
</evidence>
<feature type="transmembrane region" description="Helical" evidence="13">
    <location>
        <begin position="296"/>
        <end position="314"/>
    </location>
</feature>
<dbReference type="InterPro" id="IPR011701">
    <property type="entry name" value="MFS"/>
</dbReference>
<comment type="subcellular location">
    <subcellularLocation>
        <location evidence="2">Cell membrane</location>
        <topology evidence="2">Multi-pass membrane protein</topology>
    </subcellularLocation>
</comment>
<evidence type="ECO:0000256" key="1">
    <source>
        <dbReference type="ARBA" id="ARBA00003279"/>
    </source>
</evidence>
<feature type="domain" description="Major facilitator superfamily (MFS) profile" evidence="14">
    <location>
        <begin position="1"/>
        <end position="440"/>
    </location>
</feature>
<dbReference type="RefSeq" id="WP_306827452.1">
    <property type="nucleotide sequence ID" value="NZ_JAUSRA010000001.1"/>
</dbReference>
<evidence type="ECO:0000256" key="5">
    <source>
        <dbReference type="ARBA" id="ARBA00022475"/>
    </source>
</evidence>
<feature type="transmembrane region" description="Helical" evidence="13">
    <location>
        <begin position="111"/>
        <end position="131"/>
    </location>
</feature>
<evidence type="ECO:0000313" key="15">
    <source>
        <dbReference type="EMBL" id="MDP9792578.1"/>
    </source>
</evidence>
<feature type="transmembrane region" description="Helical" evidence="13">
    <location>
        <begin position="417"/>
        <end position="437"/>
    </location>
</feature>
<feature type="transmembrane region" description="Helical" evidence="13">
    <location>
        <begin position="224"/>
        <end position="242"/>
    </location>
</feature>
<keyword evidence="11" id="KW-0046">Antibiotic resistance</keyword>
<feature type="transmembrane region" description="Helical" evidence="13">
    <location>
        <begin position="21"/>
        <end position="41"/>
    </location>
</feature>
<dbReference type="SUPFAM" id="SSF103473">
    <property type="entry name" value="MFS general substrate transporter"/>
    <property type="match status" value="1"/>
</dbReference>
<evidence type="ECO:0000313" key="16">
    <source>
        <dbReference type="Proteomes" id="UP001240984"/>
    </source>
</evidence>
<evidence type="ECO:0000256" key="9">
    <source>
        <dbReference type="ARBA" id="ARBA00023065"/>
    </source>
</evidence>
<feature type="transmembrane region" description="Helical" evidence="13">
    <location>
        <begin position="326"/>
        <end position="346"/>
    </location>
</feature>
<dbReference type="InterPro" id="IPR036259">
    <property type="entry name" value="MFS_trans_sf"/>
</dbReference>
<evidence type="ECO:0000259" key="14">
    <source>
        <dbReference type="PROSITE" id="PS50850"/>
    </source>
</evidence>
<accession>A0ABT9MMB4</accession>
<feature type="transmembrane region" description="Helical" evidence="13">
    <location>
        <begin position="263"/>
        <end position="284"/>
    </location>
</feature>
<evidence type="ECO:0000256" key="3">
    <source>
        <dbReference type="ARBA" id="ARBA00007520"/>
    </source>
</evidence>
<dbReference type="PANTHER" id="PTHR23501">
    <property type="entry name" value="MAJOR FACILITATOR SUPERFAMILY"/>
    <property type="match status" value="1"/>
</dbReference>
<dbReference type="PROSITE" id="PS50850">
    <property type="entry name" value="MFS"/>
    <property type="match status" value="1"/>
</dbReference>
<dbReference type="Gene3D" id="1.20.1250.20">
    <property type="entry name" value="MFS general substrate transporter like domains"/>
    <property type="match status" value="1"/>
</dbReference>
<evidence type="ECO:0000256" key="7">
    <source>
        <dbReference type="ARBA" id="ARBA00022781"/>
    </source>
</evidence>
<keyword evidence="4" id="KW-0050">Antiport</keyword>
<keyword evidence="4" id="KW-0813">Transport</keyword>
<evidence type="ECO:0000256" key="8">
    <source>
        <dbReference type="ARBA" id="ARBA00022989"/>
    </source>
</evidence>
<dbReference type="Gene3D" id="1.20.1720.10">
    <property type="entry name" value="Multidrug resistance protein D"/>
    <property type="match status" value="1"/>
</dbReference>
<keyword evidence="9" id="KW-0406">Ion transport</keyword>
<comment type="caution">
    <text evidence="15">The sequence shown here is derived from an EMBL/GenBank/DDBJ whole genome shotgun (WGS) entry which is preliminary data.</text>
</comment>
<dbReference type="Proteomes" id="UP001240984">
    <property type="component" value="Unassembled WGS sequence"/>
</dbReference>
<evidence type="ECO:0000256" key="11">
    <source>
        <dbReference type="ARBA" id="ARBA00023251"/>
    </source>
</evidence>
<keyword evidence="6 13" id="KW-0812">Transmembrane</keyword>
<keyword evidence="8 13" id="KW-1133">Transmembrane helix</keyword>
<keyword evidence="10 13" id="KW-0472">Membrane</keyword>
<keyword evidence="16" id="KW-1185">Reference proteome</keyword>
<feature type="transmembrane region" description="Helical" evidence="13">
    <location>
        <begin position="53"/>
        <end position="73"/>
    </location>
</feature>
<sequence>MSTNTAAVARAPRGAGLRLGLLYGPAIYGVSAAAVALPAAVDALHTTPIAAVWILTAHALGLGVATATAGLLADSYGTRRILTTGALLLATGAAICVIAPGLLALVAGRLLLAAGSGAVTAAAMTTAAQLPEHARPRALATIGVTLACVSATATLAGGLSSLASWRLPMILPASALLLVPLALPLTRRRPGSGPRADLPGITAVAMTAAGGLLLIQAHTLRLPAAAAAAVLAMTVAAAILTVRRHRRRKDAGVLHVVLADAQLRAAAVVGAGVYGGMFAALYAIPHVLYRQHQYSAVDVGVVLLPGAAGAVLLARIASRYVPALGAVRVLAIVALTFGGFLASAAIAPHPAVLVAAVAVAFGAFSTAQTVYTGLVGQRAPQLRGSAIGIGNLTFFSGGAAGSAMCSALWQPVGLTDALAMMGLLPSLGAVFAVVSTLRSTAQSAGRRDACQVAR</sequence>
<proteinExistence type="inferred from homology"/>
<comment type="similarity">
    <text evidence="3">Belongs to the major facilitator superfamily. TCR/Tet family.</text>
</comment>
<evidence type="ECO:0000256" key="4">
    <source>
        <dbReference type="ARBA" id="ARBA00022449"/>
    </source>
</evidence>
<reference evidence="15 16" key="1">
    <citation type="submission" date="2023-07" db="EMBL/GenBank/DDBJ databases">
        <title>Sequencing the genomes of 1000 actinobacteria strains.</title>
        <authorList>
            <person name="Klenk H.-P."/>
        </authorList>
    </citation>
    <scope>NUCLEOTIDE SEQUENCE [LARGE SCALE GENOMIC DNA]</scope>
    <source>
        <strain evidence="15 16">DSM 44710</strain>
    </source>
</reference>
<organism evidence="15 16">
    <name type="scientific">Catenuloplanes nepalensis</name>
    <dbReference type="NCBI Taxonomy" id="587533"/>
    <lineage>
        <taxon>Bacteria</taxon>
        <taxon>Bacillati</taxon>
        <taxon>Actinomycetota</taxon>
        <taxon>Actinomycetes</taxon>
        <taxon>Micromonosporales</taxon>
        <taxon>Micromonosporaceae</taxon>
        <taxon>Catenuloplanes</taxon>
    </lineage>
</organism>
<protein>
    <recommendedName>
        <fullName evidence="12">Tetracycline resistance protein</fullName>
    </recommendedName>
</protein>
<comment type="function">
    <text evidence="1">Resistance to tetracycline by an active tetracycline efflux. This is an energy-dependent process that decreases the accumulation of the antibiotic in whole cells. This protein functions as a metal-tetracycline/H(+) antiporter.</text>
</comment>
<name>A0ABT9MMB4_9ACTN</name>
<dbReference type="PANTHER" id="PTHR23501:SF188">
    <property type="entry name" value="TETRACYCLINE RESISTANCE PROTEIN"/>
    <property type="match status" value="1"/>
</dbReference>
<dbReference type="Pfam" id="PF07690">
    <property type="entry name" value="MFS_1"/>
    <property type="match status" value="1"/>
</dbReference>
<feature type="transmembrane region" description="Helical" evidence="13">
    <location>
        <begin position="138"/>
        <end position="159"/>
    </location>
</feature>
<keyword evidence="5" id="KW-1003">Cell membrane</keyword>
<evidence type="ECO:0000256" key="10">
    <source>
        <dbReference type="ARBA" id="ARBA00023136"/>
    </source>
</evidence>
<keyword evidence="7" id="KW-0375">Hydrogen ion transport</keyword>
<evidence type="ECO:0000256" key="6">
    <source>
        <dbReference type="ARBA" id="ARBA00022692"/>
    </source>
</evidence>
<gene>
    <name evidence="15" type="ORF">J2S43_001090</name>
</gene>
<evidence type="ECO:0000256" key="2">
    <source>
        <dbReference type="ARBA" id="ARBA00004651"/>
    </source>
</evidence>
<dbReference type="InterPro" id="IPR020846">
    <property type="entry name" value="MFS_dom"/>
</dbReference>
<dbReference type="EMBL" id="JAUSRA010000001">
    <property type="protein sequence ID" value="MDP9792578.1"/>
    <property type="molecule type" value="Genomic_DNA"/>
</dbReference>
<feature type="transmembrane region" description="Helical" evidence="13">
    <location>
        <begin position="85"/>
        <end position="105"/>
    </location>
</feature>
<feature type="transmembrane region" description="Helical" evidence="13">
    <location>
        <begin position="352"/>
        <end position="374"/>
    </location>
</feature>
<evidence type="ECO:0000256" key="12">
    <source>
        <dbReference type="ARBA" id="ARBA00040630"/>
    </source>
</evidence>
<feature type="transmembrane region" description="Helical" evidence="13">
    <location>
        <begin position="165"/>
        <end position="186"/>
    </location>
</feature>
<feature type="transmembrane region" description="Helical" evidence="13">
    <location>
        <begin position="198"/>
        <end position="218"/>
    </location>
</feature>